<gene>
    <name evidence="4" type="ORF">ACFSJ0_15930</name>
</gene>
<dbReference type="Pfam" id="PF07971">
    <property type="entry name" value="Glyco_hydro_92"/>
    <property type="match status" value="1"/>
</dbReference>
<name>A0ABW4G7V6_9ACTN</name>
<dbReference type="PANTHER" id="PTHR12143">
    <property type="entry name" value="PEPTIDE N-GLYCANASE PNGASE -RELATED"/>
    <property type="match status" value="1"/>
</dbReference>
<proteinExistence type="predicted"/>
<dbReference type="InterPro" id="IPR005887">
    <property type="entry name" value="GH92_a_mannosidase_put"/>
</dbReference>
<dbReference type="Gene3D" id="1.20.1050.60">
    <property type="entry name" value="alpha-1,2-mannosidase"/>
    <property type="match status" value="1"/>
</dbReference>
<feature type="chain" id="PRO_5047305383" evidence="1">
    <location>
        <begin position="28"/>
        <end position="1005"/>
    </location>
</feature>
<dbReference type="NCBIfam" id="TIGR01180">
    <property type="entry name" value="aman2_put"/>
    <property type="match status" value="1"/>
</dbReference>
<keyword evidence="5" id="KW-1185">Reference proteome</keyword>
<evidence type="ECO:0000313" key="5">
    <source>
        <dbReference type="Proteomes" id="UP001597097"/>
    </source>
</evidence>
<dbReference type="InterPro" id="IPR041371">
    <property type="entry name" value="GH92_N"/>
</dbReference>
<organism evidence="4 5">
    <name type="scientific">Nonomuraea guangzhouensis</name>
    <dbReference type="NCBI Taxonomy" id="1291555"/>
    <lineage>
        <taxon>Bacteria</taxon>
        <taxon>Bacillati</taxon>
        <taxon>Actinomycetota</taxon>
        <taxon>Actinomycetes</taxon>
        <taxon>Streptosporangiales</taxon>
        <taxon>Streptosporangiaceae</taxon>
        <taxon>Nonomuraea</taxon>
    </lineage>
</organism>
<protein>
    <submittedName>
        <fullName evidence="4">GH92 family glycosyl hydrolase</fullName>
    </submittedName>
</protein>
<dbReference type="InterPro" id="IPR050883">
    <property type="entry name" value="PNGase"/>
</dbReference>
<keyword evidence="1" id="KW-0732">Signal</keyword>
<dbReference type="GO" id="GO:0016787">
    <property type="term" value="F:hydrolase activity"/>
    <property type="evidence" value="ECO:0007669"/>
    <property type="project" value="UniProtKB-KW"/>
</dbReference>
<keyword evidence="4" id="KW-0378">Hydrolase</keyword>
<dbReference type="Pfam" id="PF17678">
    <property type="entry name" value="Glyco_hydro_92N"/>
    <property type="match status" value="1"/>
</dbReference>
<dbReference type="InterPro" id="IPR012939">
    <property type="entry name" value="Glyco_hydro_92"/>
</dbReference>
<dbReference type="PANTHER" id="PTHR12143:SF39">
    <property type="entry name" value="SECRETED PROTEIN"/>
    <property type="match status" value="1"/>
</dbReference>
<comment type="caution">
    <text evidence="4">The sequence shown here is derived from an EMBL/GenBank/DDBJ whole genome shotgun (WGS) entry which is preliminary data.</text>
</comment>
<accession>A0ABW4G7V6</accession>
<dbReference type="EMBL" id="JBHUCM010000013">
    <property type="protein sequence ID" value="MFD1538545.1"/>
    <property type="molecule type" value="Genomic_DNA"/>
</dbReference>
<evidence type="ECO:0000259" key="2">
    <source>
        <dbReference type="Pfam" id="PF07971"/>
    </source>
</evidence>
<dbReference type="SUPFAM" id="SSF48208">
    <property type="entry name" value="Six-hairpin glycosidases"/>
    <property type="match status" value="1"/>
</dbReference>
<dbReference type="Gene3D" id="2.70.98.10">
    <property type="match status" value="1"/>
</dbReference>
<evidence type="ECO:0000256" key="1">
    <source>
        <dbReference type="SAM" id="SignalP"/>
    </source>
</evidence>
<evidence type="ECO:0000313" key="4">
    <source>
        <dbReference type="EMBL" id="MFD1538545.1"/>
    </source>
</evidence>
<sequence length="1005" mass="106409">MFSPPSWLAAAVIGAMLSTAVAVPAAAAQSPAKVTGPAKVTDPVRHVDPLIGSANGGNTYPGAVMPFGMISWSPTNTAGDQTNAAGANGYSYNTPRVRGFALTHVNGAGCHPGAAGDIPIMPFAGEVTSSPTADTKDAVYASTFSHDNESARPGRYMVTLDSGVKADLAVTTRAGVGEFTFPKSSPASLLFRVSNSLNGSEDAEITIDSAARKVTGSVLTGAFCGRRANGGVNNRKSYYRLHFAASFDRAFSGTGTWVNGDLRPGTTAASGGEGYATGADRAGRGSGGYVTFADTDVRMKVGISYTSLAAAEQNLAKEVSERDDVASVAGRSTRAWNERLRSVEVAGGSADQLTTFYTAMYHSYLQPNVTSDVAGTYLGSDQKVHRLARGQGVQYGNFSGWDQYRAHTQLLALLEPRVAGDYAQSLYNLARQNGGVWDRWVHVNGPTHVMTGDPSAPVLAGFHALGVRDFDVRGAFDSLVKQATVPHPSGLSDKGCPGQCEGQRPNLAEYLRLGYAPQDTCHCWGGAAETLEDATADFALADWAGRLGRDAERDLLMPRASWWRNTFNPSAGQEGGYQQARKADGSWLWPFSATSDAGFAQGTSATYTWMVQHDVSGLAAAMGGKEQAAKRLDTFFHRADGSWATGGDGFRYDPTNEPGIHIPWLYNALGRPWKTQETVRAMASLVYRTGPGGLPGNDDLGTMSAWYVFAALGMYPQTPSRAEMLLSSPMFPKAWIKRGNDRTITVSAPQAAPEAVYVQDVTVNGKAYTRSWLPESLLNQGGDVVVNVGATPGTSWATGSGDLPVDRVPSAGAPIPNLPAACEPSGSSCAQRLQYDVDGVATTDARAQGNLDGKGWSFPAEQLPEPGLRTVSGGTYLIPETKGTAGNFHSLRGQRTYLTPGRYQALDLLVTAVNGDQQTELTIAYADGTTATAPLKVTDWASAAPRFGEEAAITADTRYNINNTADGRKVNIWRVSVPVDAVRETVSFTSPAVPNVKIFALTTRT</sequence>
<reference evidence="5" key="1">
    <citation type="journal article" date="2019" name="Int. J. Syst. Evol. Microbiol.">
        <title>The Global Catalogue of Microorganisms (GCM) 10K type strain sequencing project: providing services to taxonomists for standard genome sequencing and annotation.</title>
        <authorList>
            <consortium name="The Broad Institute Genomics Platform"/>
            <consortium name="The Broad Institute Genome Sequencing Center for Infectious Disease"/>
            <person name="Wu L."/>
            <person name="Ma J."/>
        </authorList>
    </citation>
    <scope>NUCLEOTIDE SEQUENCE [LARGE SCALE GENOMIC DNA]</scope>
    <source>
        <strain evidence="5">CGMCC 1.15399</strain>
    </source>
</reference>
<dbReference type="RefSeq" id="WP_308126798.1">
    <property type="nucleotide sequence ID" value="NZ_JAHKRM010000002.1"/>
</dbReference>
<feature type="domain" description="Glycosyl hydrolase family 92 N-terminal" evidence="3">
    <location>
        <begin position="46"/>
        <end position="304"/>
    </location>
</feature>
<feature type="signal peptide" evidence="1">
    <location>
        <begin position="1"/>
        <end position="27"/>
    </location>
</feature>
<dbReference type="InterPro" id="IPR008928">
    <property type="entry name" value="6-hairpin_glycosidase_sf"/>
</dbReference>
<feature type="domain" description="Glycosyl hydrolase family 92" evidence="2">
    <location>
        <begin position="311"/>
        <end position="789"/>
    </location>
</feature>
<dbReference type="InterPro" id="IPR014718">
    <property type="entry name" value="GH-type_carb-bd"/>
</dbReference>
<evidence type="ECO:0000259" key="3">
    <source>
        <dbReference type="Pfam" id="PF17678"/>
    </source>
</evidence>
<dbReference type="Proteomes" id="UP001597097">
    <property type="component" value="Unassembled WGS sequence"/>
</dbReference>
<dbReference type="Gene3D" id="1.20.1610.10">
    <property type="entry name" value="alpha-1,2-mannosidases domains"/>
    <property type="match status" value="1"/>
</dbReference>
<dbReference type="Gene3D" id="3.30.2080.10">
    <property type="entry name" value="GH92 mannosidase domain"/>
    <property type="match status" value="1"/>
</dbReference>